<feature type="coiled-coil region" evidence="1">
    <location>
        <begin position="37"/>
        <end position="89"/>
    </location>
</feature>
<evidence type="ECO:0000256" key="1">
    <source>
        <dbReference type="SAM" id="Coils"/>
    </source>
</evidence>
<protein>
    <submittedName>
        <fullName evidence="2">Uncharacterized protein</fullName>
    </submittedName>
</protein>
<name>A0A8I1WL60_BACIU</name>
<sequence>MKDKIQKIENECRQQMGLSLASTEWLIETVKHQVAIIEENKRQEEIAVNQFKQAQQDIRRLSGESSRYKEALQQIIKNLQFTIRAAKNELEGENS</sequence>
<evidence type="ECO:0000313" key="2">
    <source>
        <dbReference type="EMBL" id="MBO3796747.1"/>
    </source>
</evidence>
<evidence type="ECO:0000313" key="3">
    <source>
        <dbReference type="Proteomes" id="UP000665181"/>
    </source>
</evidence>
<organism evidence="2 3">
    <name type="scientific">Bacillus subtilis</name>
    <dbReference type="NCBI Taxonomy" id="1423"/>
    <lineage>
        <taxon>Bacteria</taxon>
        <taxon>Bacillati</taxon>
        <taxon>Bacillota</taxon>
        <taxon>Bacilli</taxon>
        <taxon>Bacillales</taxon>
        <taxon>Bacillaceae</taxon>
        <taxon>Bacillus</taxon>
    </lineage>
</organism>
<dbReference type="AlphaFoldDB" id="A0A8I1WL60"/>
<keyword evidence="1" id="KW-0175">Coiled coil</keyword>
<comment type="caution">
    <text evidence="2">The sequence shown here is derived from an EMBL/GenBank/DDBJ whole genome shotgun (WGS) entry which is preliminary data.</text>
</comment>
<proteinExistence type="predicted"/>
<dbReference type="RefSeq" id="WP_208556864.1">
    <property type="nucleotide sequence ID" value="NZ_JAGFPW010000032.1"/>
</dbReference>
<accession>A0A8I1WL60</accession>
<reference evidence="2" key="1">
    <citation type="submission" date="2021-03" db="EMBL/GenBank/DDBJ databases">
        <title>Isolation of Bacillus subtilis from fermented food sample.</title>
        <authorList>
            <person name="Lakshmanan V."/>
            <person name="Athira K."/>
            <person name="Rajagopal K."/>
        </authorList>
    </citation>
    <scope>NUCLEOTIDE SEQUENCE</scope>
    <source>
        <strain evidence="2">S1</strain>
    </source>
</reference>
<gene>
    <name evidence="2" type="ORF">J5227_21150</name>
</gene>
<dbReference type="EMBL" id="JAGFPW010000032">
    <property type="protein sequence ID" value="MBO3796747.1"/>
    <property type="molecule type" value="Genomic_DNA"/>
</dbReference>
<dbReference type="Proteomes" id="UP000665181">
    <property type="component" value="Unassembled WGS sequence"/>
</dbReference>